<gene>
    <name evidence="3" type="ORF">U6A24_00055</name>
</gene>
<proteinExistence type="predicted"/>
<dbReference type="PROSITE" id="PS50088">
    <property type="entry name" value="ANK_REPEAT"/>
    <property type="match status" value="2"/>
</dbReference>
<keyword evidence="4" id="KW-1185">Reference proteome</keyword>
<dbReference type="RefSeq" id="WP_324177883.1">
    <property type="nucleotide sequence ID" value="NZ_BAABAW010000001.1"/>
</dbReference>
<feature type="chain" id="PRO_5046668939" evidence="2">
    <location>
        <begin position="23"/>
        <end position="128"/>
    </location>
</feature>
<comment type="caution">
    <text evidence="3">The sequence shown here is derived from an EMBL/GenBank/DDBJ whole genome shotgun (WGS) entry which is preliminary data.</text>
</comment>
<feature type="repeat" description="ANK" evidence="1">
    <location>
        <begin position="39"/>
        <end position="71"/>
    </location>
</feature>
<dbReference type="InterPro" id="IPR036770">
    <property type="entry name" value="Ankyrin_rpt-contain_sf"/>
</dbReference>
<evidence type="ECO:0000256" key="2">
    <source>
        <dbReference type="SAM" id="SignalP"/>
    </source>
</evidence>
<keyword evidence="2" id="KW-0732">Signal</keyword>
<dbReference type="Pfam" id="PF12796">
    <property type="entry name" value="Ank_2"/>
    <property type="match status" value="1"/>
</dbReference>
<evidence type="ECO:0000256" key="1">
    <source>
        <dbReference type="PROSITE-ProRule" id="PRU00023"/>
    </source>
</evidence>
<reference evidence="3 4" key="1">
    <citation type="journal article" date="2013" name="Int. J. Syst. Evol. Microbiol.">
        <title>Aquimarina gracilis sp. nov., isolated from the gut microflora of a mussel, Mytilus coruscus, and emended description of Aquimarina spongiae.</title>
        <authorList>
            <person name="Park S.C."/>
            <person name="Choe H.N."/>
            <person name="Baik K.S."/>
            <person name="Seong C.N."/>
        </authorList>
    </citation>
    <scope>NUCLEOTIDE SEQUENCE [LARGE SCALE GENOMIC DNA]</scope>
    <source>
        <strain evidence="3 4">PSC32</strain>
    </source>
</reference>
<dbReference type="SUPFAM" id="SSF48403">
    <property type="entry name" value="Ankyrin repeat"/>
    <property type="match status" value="1"/>
</dbReference>
<dbReference type="PANTHER" id="PTHR22677:SF4">
    <property type="entry name" value="USHER SYNDROME TYPE-1G PROTEIN-LIKE PROTEIN"/>
    <property type="match status" value="1"/>
</dbReference>
<dbReference type="InterPro" id="IPR002110">
    <property type="entry name" value="Ankyrin_rpt"/>
</dbReference>
<dbReference type="PROSITE" id="PS50297">
    <property type="entry name" value="ANK_REP_REGION"/>
    <property type="match status" value="1"/>
</dbReference>
<dbReference type="InterPro" id="IPR039323">
    <property type="entry name" value="ANKRD_45/46/60"/>
</dbReference>
<feature type="repeat" description="ANK" evidence="1">
    <location>
        <begin position="71"/>
        <end position="103"/>
    </location>
</feature>
<dbReference type="Proteomes" id="UP001327027">
    <property type="component" value="Unassembled WGS sequence"/>
</dbReference>
<evidence type="ECO:0000313" key="3">
    <source>
        <dbReference type="EMBL" id="MEB3343826.1"/>
    </source>
</evidence>
<dbReference type="Gene3D" id="1.25.40.20">
    <property type="entry name" value="Ankyrin repeat-containing domain"/>
    <property type="match status" value="1"/>
</dbReference>
<dbReference type="EMBL" id="JAYKLX010000001">
    <property type="protein sequence ID" value="MEB3343826.1"/>
    <property type="molecule type" value="Genomic_DNA"/>
</dbReference>
<dbReference type="PANTHER" id="PTHR22677">
    <property type="entry name" value="ANKYRIN REPEAT DOMAIN-CONTAINING PROTEIN 60"/>
    <property type="match status" value="1"/>
</dbReference>
<feature type="signal peptide" evidence="2">
    <location>
        <begin position="1"/>
        <end position="22"/>
    </location>
</feature>
<keyword evidence="1" id="KW-0040">ANK repeat</keyword>
<protein>
    <submittedName>
        <fullName evidence="3">Ankyrin repeat domain-containing protein</fullName>
    </submittedName>
</protein>
<sequence>MKNSILAIFMVASIVSTVSASAMDMATVSHDYEQTTFKSKVNPFCMAIVKGDLEAVKKMIELGSDVNERSEGMTPLMYAARYNRVDIIKVLVEKGANIKARDSKGYKAIYFAKLSNAKEAIALLEELS</sequence>
<dbReference type="SMART" id="SM00248">
    <property type="entry name" value="ANK"/>
    <property type="match status" value="2"/>
</dbReference>
<evidence type="ECO:0000313" key="4">
    <source>
        <dbReference type="Proteomes" id="UP001327027"/>
    </source>
</evidence>
<accession>A0ABU5ZNR1</accession>
<name>A0ABU5ZNR1_9FLAO</name>
<organism evidence="3 4">
    <name type="scientific">Aquimarina gracilis</name>
    <dbReference type="NCBI Taxonomy" id="874422"/>
    <lineage>
        <taxon>Bacteria</taxon>
        <taxon>Pseudomonadati</taxon>
        <taxon>Bacteroidota</taxon>
        <taxon>Flavobacteriia</taxon>
        <taxon>Flavobacteriales</taxon>
        <taxon>Flavobacteriaceae</taxon>
        <taxon>Aquimarina</taxon>
    </lineage>
</organism>